<keyword evidence="3" id="KW-0418">Kinase</keyword>
<comment type="caution">
    <text evidence="7">The sequence shown here is derived from an EMBL/GenBank/DDBJ whole genome shotgun (WGS) entry which is preliminary data.</text>
</comment>
<dbReference type="PANTHER" id="PTHR41299:SF1">
    <property type="entry name" value="THIAMINE PYROPHOSPHOKINASE"/>
    <property type="match status" value="1"/>
</dbReference>
<dbReference type="SUPFAM" id="SSF63999">
    <property type="entry name" value="Thiamin pyrophosphokinase, catalytic domain"/>
    <property type="match status" value="1"/>
</dbReference>
<accession>A0AAJ1V3F3</accession>
<dbReference type="InterPro" id="IPR053149">
    <property type="entry name" value="TPK"/>
</dbReference>
<evidence type="ECO:0000256" key="3">
    <source>
        <dbReference type="ARBA" id="ARBA00022777"/>
    </source>
</evidence>
<dbReference type="InterPro" id="IPR007373">
    <property type="entry name" value="Thiamin_PyroPKinase_B1-bd"/>
</dbReference>
<keyword evidence="4" id="KW-0067">ATP-binding</keyword>
<dbReference type="NCBIfam" id="TIGR01378">
    <property type="entry name" value="thi_PPkinase"/>
    <property type="match status" value="1"/>
</dbReference>
<proteinExistence type="predicted"/>
<evidence type="ECO:0000256" key="1">
    <source>
        <dbReference type="ARBA" id="ARBA00022679"/>
    </source>
</evidence>
<dbReference type="InterPro" id="IPR036759">
    <property type="entry name" value="TPK_catalytic_sf"/>
</dbReference>
<dbReference type="GO" id="GO:0009229">
    <property type="term" value="P:thiamine diphosphate biosynthetic process"/>
    <property type="evidence" value="ECO:0007669"/>
    <property type="project" value="InterPro"/>
</dbReference>
<dbReference type="InterPro" id="IPR006282">
    <property type="entry name" value="Thi_PPkinase"/>
</dbReference>
<evidence type="ECO:0000256" key="4">
    <source>
        <dbReference type="ARBA" id="ARBA00022840"/>
    </source>
</evidence>
<reference evidence="7" key="1">
    <citation type="submission" date="2023-05" db="EMBL/GenBank/DDBJ databases">
        <title>Cataloging the Phylogenetic Diversity of Human Bladder Bacteria.</title>
        <authorList>
            <person name="Du J."/>
        </authorList>
    </citation>
    <scope>NUCLEOTIDE SEQUENCE</scope>
    <source>
        <strain evidence="7">UMB1231</strain>
    </source>
</reference>
<evidence type="ECO:0000256" key="2">
    <source>
        <dbReference type="ARBA" id="ARBA00022741"/>
    </source>
</evidence>
<evidence type="ECO:0000256" key="5">
    <source>
        <dbReference type="NCBIfam" id="TIGR01378"/>
    </source>
</evidence>
<dbReference type="GO" id="GO:0006772">
    <property type="term" value="P:thiamine metabolic process"/>
    <property type="evidence" value="ECO:0007669"/>
    <property type="project" value="UniProtKB-UniRule"/>
</dbReference>
<dbReference type="Proteomes" id="UP001229251">
    <property type="component" value="Unassembled WGS sequence"/>
</dbReference>
<dbReference type="EMBL" id="JASOOE010000027">
    <property type="protein sequence ID" value="MDK7188118.1"/>
    <property type="molecule type" value="Genomic_DNA"/>
</dbReference>
<name>A0AAJ1V3F3_9LACT</name>
<dbReference type="CDD" id="cd07995">
    <property type="entry name" value="TPK"/>
    <property type="match status" value="1"/>
</dbReference>
<keyword evidence="2" id="KW-0547">Nucleotide-binding</keyword>
<dbReference type="InterPro" id="IPR007371">
    <property type="entry name" value="TPK_catalytic"/>
</dbReference>
<dbReference type="RefSeq" id="WP_070608465.1">
    <property type="nucleotide sequence ID" value="NZ_JASOOE010000027.1"/>
</dbReference>
<sequence>MTNIVIVAGGPNPDLSWLFDLDAKENYSIGVDRGAWLLKKAGLPLDYAVGDFDSISEDELKQIRQYAGEFEQFPPEKDDTDLELALLKVLSMTEIGSVTILGGIGNGKGRIDHLIANFYLVYQERFRNLIEKIHFLEEKTSIRFYLPGDHLIDPLFQSPYVSVVGLTPLDRLTLKGVKYELDHIRTNHPCAYISNEFLVDQDFILSFEKGIIGVIQTIDK</sequence>
<organism evidence="7 8">
    <name type="scientific">Facklamia hominis</name>
    <dbReference type="NCBI Taxonomy" id="178214"/>
    <lineage>
        <taxon>Bacteria</taxon>
        <taxon>Bacillati</taxon>
        <taxon>Bacillota</taxon>
        <taxon>Bacilli</taxon>
        <taxon>Lactobacillales</taxon>
        <taxon>Aerococcaceae</taxon>
        <taxon>Facklamia</taxon>
    </lineage>
</organism>
<protein>
    <recommendedName>
        <fullName evidence="5">Thiamine diphosphokinase</fullName>
        <ecNumber evidence="5">2.7.6.2</ecNumber>
    </recommendedName>
</protein>
<dbReference type="GO" id="GO:0016301">
    <property type="term" value="F:kinase activity"/>
    <property type="evidence" value="ECO:0007669"/>
    <property type="project" value="UniProtKB-KW"/>
</dbReference>
<dbReference type="AlphaFoldDB" id="A0AAJ1V3F3"/>
<evidence type="ECO:0000313" key="7">
    <source>
        <dbReference type="EMBL" id="MDK7188118.1"/>
    </source>
</evidence>
<dbReference type="GO" id="GO:0004788">
    <property type="term" value="F:thiamine diphosphokinase activity"/>
    <property type="evidence" value="ECO:0007669"/>
    <property type="project" value="UniProtKB-UniRule"/>
</dbReference>
<dbReference type="GO" id="GO:0030975">
    <property type="term" value="F:thiamine binding"/>
    <property type="evidence" value="ECO:0007669"/>
    <property type="project" value="InterPro"/>
</dbReference>
<dbReference type="PANTHER" id="PTHR41299">
    <property type="entry name" value="THIAMINE PYROPHOSPHOKINASE"/>
    <property type="match status" value="1"/>
</dbReference>
<evidence type="ECO:0000259" key="6">
    <source>
        <dbReference type="SMART" id="SM00983"/>
    </source>
</evidence>
<feature type="domain" description="Thiamin pyrophosphokinase thiamin-binding" evidence="6">
    <location>
        <begin position="148"/>
        <end position="212"/>
    </location>
</feature>
<dbReference type="GO" id="GO:0005524">
    <property type="term" value="F:ATP binding"/>
    <property type="evidence" value="ECO:0007669"/>
    <property type="project" value="UniProtKB-KW"/>
</dbReference>
<gene>
    <name evidence="7" type="ORF">QP433_09060</name>
</gene>
<dbReference type="SMART" id="SM00983">
    <property type="entry name" value="TPK_B1_binding"/>
    <property type="match status" value="1"/>
</dbReference>
<dbReference type="EC" id="2.7.6.2" evidence="5"/>
<dbReference type="Gene3D" id="3.40.50.10240">
    <property type="entry name" value="Thiamin pyrophosphokinase, catalytic domain"/>
    <property type="match status" value="1"/>
</dbReference>
<keyword evidence="1 7" id="KW-0808">Transferase</keyword>
<evidence type="ECO:0000313" key="8">
    <source>
        <dbReference type="Proteomes" id="UP001229251"/>
    </source>
</evidence>
<dbReference type="Pfam" id="PF04265">
    <property type="entry name" value="TPK_B1_binding"/>
    <property type="match status" value="1"/>
</dbReference>
<dbReference type="Pfam" id="PF04263">
    <property type="entry name" value="TPK_catalytic"/>
    <property type="match status" value="1"/>
</dbReference>